<sequence>MKKLTFAFAAAALMSLAAISAPAQAQSGGRFIQAQVYVVPAPPPPRRYYAPPPPPRHYHPGYYRDGRHYDHGRRWDDRRHYGGRRDNDRDGVPNRYDRRPNNPYRY</sequence>
<evidence type="ECO:0000313" key="3">
    <source>
        <dbReference type="EMBL" id="KIQ26842.1"/>
    </source>
</evidence>
<feature type="compositionally biased region" description="Pro residues" evidence="1">
    <location>
        <begin position="43"/>
        <end position="55"/>
    </location>
</feature>
<feature type="signal peptide" evidence="2">
    <location>
        <begin position="1"/>
        <end position="25"/>
    </location>
</feature>
<keyword evidence="2" id="KW-0732">Signal</keyword>
<dbReference type="Proteomes" id="UP000032067">
    <property type="component" value="Unassembled WGS sequence"/>
</dbReference>
<reference evidence="3 4" key="1">
    <citation type="submission" date="2014-12" db="EMBL/GenBank/DDBJ databases">
        <title>16Stimator: statistical estimation of ribosomal gene copy numbers from draft genome assemblies.</title>
        <authorList>
            <person name="Perisin M.A."/>
            <person name="Vetter M."/>
            <person name="Gilbert J.A."/>
            <person name="Bergelson J."/>
        </authorList>
    </citation>
    <scope>NUCLEOTIDE SEQUENCE [LARGE SCALE GENOMIC DNA]</scope>
    <source>
        <strain evidence="3 4">MEDvA23</strain>
    </source>
</reference>
<accession>A0A0D0KL59</accession>
<evidence type="ECO:0000313" key="4">
    <source>
        <dbReference type="Proteomes" id="UP000032067"/>
    </source>
</evidence>
<comment type="caution">
    <text evidence="3">The sequence shown here is derived from an EMBL/GenBank/DDBJ whole genome shotgun (WGS) entry which is preliminary data.</text>
</comment>
<dbReference type="EMBL" id="JXQQ01000058">
    <property type="protein sequence ID" value="KIQ26842.1"/>
    <property type="molecule type" value="Genomic_DNA"/>
</dbReference>
<gene>
    <name evidence="3" type="ORF">RT97_22705</name>
</gene>
<dbReference type="AlphaFoldDB" id="A0A0D0KL59"/>
<dbReference type="RefSeq" id="WP_042581090.1">
    <property type="nucleotide sequence ID" value="NZ_JXQQ01000058.1"/>
</dbReference>
<name>A0A0D0KL59_VARPD</name>
<proteinExistence type="predicted"/>
<protein>
    <submittedName>
        <fullName evidence="3">Signal peptide protein</fullName>
    </submittedName>
</protein>
<feature type="compositionally biased region" description="Basic and acidic residues" evidence="1">
    <location>
        <begin position="62"/>
        <end position="100"/>
    </location>
</feature>
<feature type="region of interest" description="Disordered" evidence="1">
    <location>
        <begin position="43"/>
        <end position="106"/>
    </location>
</feature>
<evidence type="ECO:0000256" key="1">
    <source>
        <dbReference type="SAM" id="MobiDB-lite"/>
    </source>
</evidence>
<feature type="chain" id="PRO_5002214656" evidence="2">
    <location>
        <begin position="26"/>
        <end position="106"/>
    </location>
</feature>
<evidence type="ECO:0000256" key="2">
    <source>
        <dbReference type="SAM" id="SignalP"/>
    </source>
</evidence>
<organism evidence="3 4">
    <name type="scientific">Variovorax paradoxus</name>
    <dbReference type="NCBI Taxonomy" id="34073"/>
    <lineage>
        <taxon>Bacteria</taxon>
        <taxon>Pseudomonadati</taxon>
        <taxon>Pseudomonadota</taxon>
        <taxon>Betaproteobacteria</taxon>
        <taxon>Burkholderiales</taxon>
        <taxon>Comamonadaceae</taxon>
        <taxon>Variovorax</taxon>
    </lineage>
</organism>